<protein>
    <submittedName>
        <fullName evidence="1">Uncharacterized protein</fullName>
    </submittedName>
</protein>
<sequence length="125" mass="12948">MRIPLAGDIESRDGTLAAGALLVNAAVQIEDDQNTCVFKRAGSVARGSVTAGDAQCLSSVSSKAVAVVGDHAFTLTVGPTITEDSDDDLAPIFPGLQVSAQESGQISNARMLVIKTTYEAWILTP</sequence>
<evidence type="ECO:0000313" key="1">
    <source>
        <dbReference type="EMBL" id="CAB4172426.1"/>
    </source>
</evidence>
<dbReference type="EMBL" id="LR796885">
    <property type="protein sequence ID" value="CAB4172426.1"/>
    <property type="molecule type" value="Genomic_DNA"/>
</dbReference>
<organism evidence="1">
    <name type="scientific">uncultured Caudovirales phage</name>
    <dbReference type="NCBI Taxonomy" id="2100421"/>
    <lineage>
        <taxon>Viruses</taxon>
        <taxon>Duplodnaviria</taxon>
        <taxon>Heunggongvirae</taxon>
        <taxon>Uroviricota</taxon>
        <taxon>Caudoviricetes</taxon>
        <taxon>Peduoviridae</taxon>
        <taxon>Maltschvirus</taxon>
        <taxon>Maltschvirus maltsch</taxon>
    </lineage>
</organism>
<proteinExistence type="predicted"/>
<gene>
    <name evidence="1" type="ORF">UFOVP935_10</name>
</gene>
<name>A0A6J5PR00_9CAUD</name>
<accession>A0A6J5PR00</accession>
<reference evidence="1" key="1">
    <citation type="submission" date="2020-05" db="EMBL/GenBank/DDBJ databases">
        <authorList>
            <person name="Chiriac C."/>
            <person name="Salcher M."/>
            <person name="Ghai R."/>
            <person name="Kavagutti S V."/>
        </authorList>
    </citation>
    <scope>NUCLEOTIDE SEQUENCE</scope>
</reference>